<evidence type="ECO:0000256" key="6">
    <source>
        <dbReference type="ARBA" id="ARBA00023163"/>
    </source>
</evidence>
<dbReference type="PANTHER" id="PTHR33202">
    <property type="entry name" value="ZINC UPTAKE REGULATION PROTEIN"/>
    <property type="match status" value="1"/>
</dbReference>
<dbReference type="SUPFAM" id="SSF46785">
    <property type="entry name" value="Winged helix' DNA-binding domain"/>
    <property type="match status" value="1"/>
</dbReference>
<keyword evidence="5" id="KW-0238">DNA-binding</keyword>
<evidence type="ECO:0000313" key="7">
    <source>
        <dbReference type="EMBL" id="EKC59574.1"/>
    </source>
</evidence>
<keyword evidence="2" id="KW-0678">Repressor</keyword>
<comment type="caution">
    <text evidence="7">The sequence shown here is derived from an EMBL/GenBank/DDBJ whole genome shotgun (WGS) entry which is preliminary data.</text>
</comment>
<reference evidence="7" key="1">
    <citation type="journal article" date="2013" name="Environ. Microbiol.">
        <title>Microbiota from the distal guts of lean and obese adolescents exhibit partial functional redundancy besides clear differences in community structure.</title>
        <authorList>
            <person name="Ferrer M."/>
            <person name="Ruiz A."/>
            <person name="Lanza F."/>
            <person name="Haange S.B."/>
            <person name="Oberbach A."/>
            <person name="Till H."/>
            <person name="Bargiela R."/>
            <person name="Campoy C."/>
            <person name="Segura M.T."/>
            <person name="Richter M."/>
            <person name="von Bergen M."/>
            <person name="Seifert J."/>
            <person name="Suarez A."/>
        </authorList>
    </citation>
    <scope>NUCLEOTIDE SEQUENCE</scope>
</reference>
<evidence type="ECO:0000256" key="5">
    <source>
        <dbReference type="ARBA" id="ARBA00023125"/>
    </source>
</evidence>
<keyword evidence="3" id="KW-0862">Zinc</keyword>
<evidence type="ECO:0000256" key="3">
    <source>
        <dbReference type="ARBA" id="ARBA00022833"/>
    </source>
</evidence>
<dbReference type="InterPro" id="IPR043135">
    <property type="entry name" value="Fur_C"/>
</dbReference>
<dbReference type="GO" id="GO:0003700">
    <property type="term" value="F:DNA-binding transcription factor activity"/>
    <property type="evidence" value="ECO:0007669"/>
    <property type="project" value="InterPro"/>
</dbReference>
<keyword evidence="6" id="KW-0804">Transcription</keyword>
<dbReference type="GO" id="GO:1900376">
    <property type="term" value="P:regulation of secondary metabolite biosynthetic process"/>
    <property type="evidence" value="ECO:0007669"/>
    <property type="project" value="TreeGrafter"/>
</dbReference>
<evidence type="ECO:0000256" key="1">
    <source>
        <dbReference type="ARBA" id="ARBA00007957"/>
    </source>
</evidence>
<evidence type="ECO:0000256" key="2">
    <source>
        <dbReference type="ARBA" id="ARBA00022491"/>
    </source>
</evidence>
<dbReference type="InterPro" id="IPR036390">
    <property type="entry name" value="WH_DNA-bd_sf"/>
</dbReference>
<dbReference type="Gene3D" id="3.30.1490.190">
    <property type="match status" value="1"/>
</dbReference>
<dbReference type="CDD" id="cd07153">
    <property type="entry name" value="Fur_like"/>
    <property type="match status" value="1"/>
</dbReference>
<dbReference type="AlphaFoldDB" id="K1SW78"/>
<name>K1SW78_9ZZZZ</name>
<accession>K1SW78</accession>
<keyword evidence="4" id="KW-0805">Transcription regulation</keyword>
<dbReference type="GO" id="GO:0045892">
    <property type="term" value="P:negative regulation of DNA-templated transcription"/>
    <property type="evidence" value="ECO:0007669"/>
    <property type="project" value="TreeGrafter"/>
</dbReference>
<dbReference type="GO" id="GO:0008270">
    <property type="term" value="F:zinc ion binding"/>
    <property type="evidence" value="ECO:0007669"/>
    <property type="project" value="TreeGrafter"/>
</dbReference>
<dbReference type="InterPro" id="IPR036388">
    <property type="entry name" value="WH-like_DNA-bd_sf"/>
</dbReference>
<dbReference type="Gene3D" id="1.10.10.10">
    <property type="entry name" value="Winged helix-like DNA-binding domain superfamily/Winged helix DNA-binding domain"/>
    <property type="match status" value="1"/>
</dbReference>
<dbReference type="GO" id="GO:0000976">
    <property type="term" value="F:transcription cis-regulatory region binding"/>
    <property type="evidence" value="ECO:0007669"/>
    <property type="project" value="TreeGrafter"/>
</dbReference>
<dbReference type="PANTHER" id="PTHR33202:SF7">
    <property type="entry name" value="FERRIC UPTAKE REGULATION PROTEIN"/>
    <property type="match status" value="1"/>
</dbReference>
<organism evidence="7">
    <name type="scientific">human gut metagenome</name>
    <dbReference type="NCBI Taxonomy" id="408170"/>
    <lineage>
        <taxon>unclassified sequences</taxon>
        <taxon>metagenomes</taxon>
        <taxon>organismal metagenomes</taxon>
    </lineage>
</organism>
<evidence type="ECO:0000256" key="4">
    <source>
        <dbReference type="ARBA" id="ARBA00023015"/>
    </source>
</evidence>
<dbReference type="InterPro" id="IPR002481">
    <property type="entry name" value="FUR"/>
</dbReference>
<proteinExistence type="inferred from homology"/>
<dbReference type="Pfam" id="PF01475">
    <property type="entry name" value="FUR"/>
    <property type="match status" value="1"/>
</dbReference>
<comment type="similarity">
    <text evidence="1">Belongs to the Fur family.</text>
</comment>
<dbReference type="EMBL" id="AJWZ01006506">
    <property type="protein sequence ID" value="EKC59574.1"/>
    <property type="molecule type" value="Genomic_DNA"/>
</dbReference>
<protein>
    <submittedName>
        <fullName evidence="7">Ferric uptake regulator, Fur family</fullName>
    </submittedName>
</protein>
<feature type="non-terminal residue" evidence="7">
    <location>
        <position position="137"/>
    </location>
</feature>
<sequence length="137" mass="14866">MRNSYHTQQRCALLAFLSAHADEQFTVEQLLAAMGNEAPGRSTVYRALDRLVEEGTVRRFAPESGGSAAYQAMDPGHCDAHLHLKCVDCGRLIHLDEDVSDALQSDLLRAAGFTVDGRSTTIYGTCAACGRKRDGHA</sequence>
<gene>
    <name evidence="7" type="ORF">OBE_09430</name>
</gene>